<evidence type="ECO:0000313" key="3">
    <source>
        <dbReference type="EMBL" id="KZP20977.1"/>
    </source>
</evidence>
<dbReference type="EMBL" id="KV417551">
    <property type="protein sequence ID" value="KZP20977.1"/>
    <property type="molecule type" value="Genomic_DNA"/>
</dbReference>
<dbReference type="Proteomes" id="UP000076532">
    <property type="component" value="Unassembled WGS sequence"/>
</dbReference>
<keyword evidence="1" id="KW-1133">Transmembrane helix</keyword>
<reference evidence="3 4" key="1">
    <citation type="journal article" date="2016" name="Mol. Biol. Evol.">
        <title>Comparative Genomics of Early-Diverging Mushroom-Forming Fungi Provides Insights into the Origins of Lignocellulose Decay Capabilities.</title>
        <authorList>
            <person name="Nagy L.G."/>
            <person name="Riley R."/>
            <person name="Tritt A."/>
            <person name="Adam C."/>
            <person name="Daum C."/>
            <person name="Floudas D."/>
            <person name="Sun H."/>
            <person name="Yadav J.S."/>
            <person name="Pangilinan J."/>
            <person name="Larsson K.H."/>
            <person name="Matsuura K."/>
            <person name="Barry K."/>
            <person name="Labutti K."/>
            <person name="Kuo R."/>
            <person name="Ohm R.A."/>
            <person name="Bhattacharya S.S."/>
            <person name="Shirouzu T."/>
            <person name="Yoshinaga Y."/>
            <person name="Martin F.M."/>
            <person name="Grigoriev I.V."/>
            <person name="Hibbett D.S."/>
        </authorList>
    </citation>
    <scope>NUCLEOTIDE SEQUENCE [LARGE SCALE GENOMIC DNA]</scope>
    <source>
        <strain evidence="3 4">CBS 109695</strain>
    </source>
</reference>
<accession>A0A166JKZ4</accession>
<sequence length="345" mass="38742">MSLSSAELASIVKDVQNARFATLAASVIIVFDHLITLDQEIELVWRSPWTTGKLLFFLNRYYPLSTVVFNQYVLFKINLTDELYVICTSNKRLSWFRWQGWSGLIAVMVAEIILQLRIYALYFLNKKVLFVVASFFIISTASAATIMGLVLSNIAADATSIAGVNFCMPLHVPRYIYAYWIPILAFESLLCGMSIFRGFQAFRQRQSVFQSGKHLMTILLRDSIVYFLIIFVTYLVNCLLWATGAVGLLEIPVGFTMAMSCVMGSRLVLNIRFMKRELELGIHNRQRNILHLPFNSRSATILTPVVFAGYSAGSTGDSGSIPSAEYIEMREASSRESPSDGPLAL</sequence>
<keyword evidence="1" id="KW-0812">Transmembrane</keyword>
<keyword evidence="1" id="KW-0472">Membrane</keyword>
<feature type="domain" description="DUF6533" evidence="2">
    <location>
        <begin position="21"/>
        <end position="64"/>
    </location>
</feature>
<organism evidence="3 4">
    <name type="scientific">Athelia psychrophila</name>
    <dbReference type="NCBI Taxonomy" id="1759441"/>
    <lineage>
        <taxon>Eukaryota</taxon>
        <taxon>Fungi</taxon>
        <taxon>Dikarya</taxon>
        <taxon>Basidiomycota</taxon>
        <taxon>Agaricomycotina</taxon>
        <taxon>Agaricomycetes</taxon>
        <taxon>Agaricomycetidae</taxon>
        <taxon>Atheliales</taxon>
        <taxon>Atheliaceae</taxon>
        <taxon>Athelia</taxon>
    </lineage>
</organism>
<dbReference type="InterPro" id="IPR045340">
    <property type="entry name" value="DUF6533"/>
</dbReference>
<protein>
    <recommendedName>
        <fullName evidence="2">DUF6533 domain-containing protein</fullName>
    </recommendedName>
</protein>
<dbReference type="Pfam" id="PF20151">
    <property type="entry name" value="DUF6533"/>
    <property type="match status" value="1"/>
</dbReference>
<evidence type="ECO:0000313" key="4">
    <source>
        <dbReference type="Proteomes" id="UP000076532"/>
    </source>
</evidence>
<proteinExistence type="predicted"/>
<feature type="transmembrane region" description="Helical" evidence="1">
    <location>
        <begin position="128"/>
        <end position="156"/>
    </location>
</feature>
<feature type="transmembrane region" description="Helical" evidence="1">
    <location>
        <begin position="223"/>
        <end position="242"/>
    </location>
</feature>
<feature type="transmembrane region" description="Helical" evidence="1">
    <location>
        <begin position="248"/>
        <end position="269"/>
    </location>
</feature>
<dbReference type="AlphaFoldDB" id="A0A166JKZ4"/>
<feature type="transmembrane region" description="Helical" evidence="1">
    <location>
        <begin position="98"/>
        <end position="116"/>
    </location>
</feature>
<dbReference type="OrthoDB" id="3349377at2759"/>
<feature type="transmembrane region" description="Helical" evidence="1">
    <location>
        <begin position="176"/>
        <end position="196"/>
    </location>
</feature>
<evidence type="ECO:0000256" key="1">
    <source>
        <dbReference type="SAM" id="Phobius"/>
    </source>
</evidence>
<keyword evidence="4" id="KW-1185">Reference proteome</keyword>
<gene>
    <name evidence="3" type="ORF">FIBSPDRAFT_954157</name>
</gene>
<evidence type="ECO:0000259" key="2">
    <source>
        <dbReference type="Pfam" id="PF20151"/>
    </source>
</evidence>
<name>A0A166JKZ4_9AGAM</name>